<reference evidence="2 3" key="1">
    <citation type="submission" date="2017-05" db="EMBL/GenBank/DDBJ databases">
        <title>The complete genome sequence of Deinococcus ficus isolated from the rhizosphere of the Ficus religiosa L. in Taiwan.</title>
        <authorList>
            <person name="Wu K.-M."/>
            <person name="Liao T.-L."/>
            <person name="Liu Y.-M."/>
            <person name="Young C.-C."/>
            <person name="Tsai S.-F."/>
        </authorList>
    </citation>
    <scope>NUCLEOTIDE SEQUENCE [LARGE SCALE GENOMIC DNA]</scope>
    <source>
        <strain evidence="2 3">CC-FR2-10</strain>
    </source>
</reference>
<sequence>MSLADRDALLSRLAGVAWPAGPLLDALALLPEADVLDVGAGAGGLLRTLRERGHRGRLAGVDPSPGPGVQAGMAGALPFPDGAFDAALFVRSLSHVPDARGALREARRVLRPGGQLVLAVHGAGHLRALWQAAGEAASGPGPEVALLDLLRAEGFTAARQDVQAPVRLSRTQGTRLMELYGRAPQREEGRFQLEDALHLVVLTATP</sequence>
<gene>
    <name evidence="2" type="ORF">DFI_00465</name>
</gene>
<accession>A0A221SSR2</accession>
<keyword evidence="2" id="KW-0489">Methyltransferase</keyword>
<feature type="domain" description="Methyltransferase type 11" evidence="1">
    <location>
        <begin position="36"/>
        <end position="118"/>
    </location>
</feature>
<dbReference type="Proteomes" id="UP000259030">
    <property type="component" value="Chromosome"/>
</dbReference>
<dbReference type="KEGG" id="dfc:DFI_00465"/>
<evidence type="ECO:0000313" key="2">
    <source>
        <dbReference type="EMBL" id="ASN79673.1"/>
    </source>
</evidence>
<dbReference type="GO" id="GO:0008757">
    <property type="term" value="F:S-adenosylmethionine-dependent methyltransferase activity"/>
    <property type="evidence" value="ECO:0007669"/>
    <property type="project" value="InterPro"/>
</dbReference>
<evidence type="ECO:0000259" key="1">
    <source>
        <dbReference type="Pfam" id="PF08241"/>
    </source>
</evidence>
<dbReference type="GO" id="GO:0032259">
    <property type="term" value="P:methylation"/>
    <property type="evidence" value="ECO:0007669"/>
    <property type="project" value="UniProtKB-KW"/>
</dbReference>
<dbReference type="AlphaFoldDB" id="A0A221SSR2"/>
<dbReference type="EMBL" id="CP021081">
    <property type="protein sequence ID" value="ASN79673.1"/>
    <property type="molecule type" value="Genomic_DNA"/>
</dbReference>
<dbReference type="PANTHER" id="PTHR42912">
    <property type="entry name" value="METHYLTRANSFERASE"/>
    <property type="match status" value="1"/>
</dbReference>
<dbReference type="InterPro" id="IPR050508">
    <property type="entry name" value="Methyltransf_Superfamily"/>
</dbReference>
<dbReference type="Pfam" id="PF08241">
    <property type="entry name" value="Methyltransf_11"/>
    <property type="match status" value="1"/>
</dbReference>
<dbReference type="InterPro" id="IPR029063">
    <property type="entry name" value="SAM-dependent_MTases_sf"/>
</dbReference>
<evidence type="ECO:0000313" key="3">
    <source>
        <dbReference type="Proteomes" id="UP000259030"/>
    </source>
</evidence>
<dbReference type="Gene3D" id="3.40.50.150">
    <property type="entry name" value="Vaccinia Virus protein VP39"/>
    <property type="match status" value="1"/>
</dbReference>
<dbReference type="CDD" id="cd02440">
    <property type="entry name" value="AdoMet_MTases"/>
    <property type="match status" value="1"/>
</dbReference>
<dbReference type="SUPFAM" id="SSF53335">
    <property type="entry name" value="S-adenosyl-L-methionine-dependent methyltransferases"/>
    <property type="match status" value="1"/>
</dbReference>
<proteinExistence type="predicted"/>
<dbReference type="RefSeq" id="WP_027463244.1">
    <property type="nucleotide sequence ID" value="NZ_CP021081.1"/>
</dbReference>
<dbReference type="PANTHER" id="PTHR42912:SF80">
    <property type="entry name" value="METHYLTRANSFERASE DOMAIN-CONTAINING PROTEIN"/>
    <property type="match status" value="1"/>
</dbReference>
<name>A0A221SSR2_9DEIO</name>
<dbReference type="STRING" id="317577.GCA_000419625_01087"/>
<organism evidence="2 3">
    <name type="scientific">Deinococcus ficus</name>
    <dbReference type="NCBI Taxonomy" id="317577"/>
    <lineage>
        <taxon>Bacteria</taxon>
        <taxon>Thermotogati</taxon>
        <taxon>Deinococcota</taxon>
        <taxon>Deinococci</taxon>
        <taxon>Deinococcales</taxon>
        <taxon>Deinococcaceae</taxon>
        <taxon>Deinococcus</taxon>
    </lineage>
</organism>
<dbReference type="InterPro" id="IPR013216">
    <property type="entry name" value="Methyltransf_11"/>
</dbReference>
<keyword evidence="3" id="KW-1185">Reference proteome</keyword>
<keyword evidence="2" id="KW-0808">Transferase</keyword>
<protein>
    <submittedName>
        <fullName evidence="2">SAM-dependent methyltransferase</fullName>
    </submittedName>
</protein>